<dbReference type="InterPro" id="IPR018669">
    <property type="entry name" value="Toxin_HigB"/>
</dbReference>
<evidence type="ECO:0000313" key="2">
    <source>
        <dbReference type="Proteomes" id="UP000316093"/>
    </source>
</evidence>
<dbReference type="AlphaFoldDB" id="A0A4Y5Z1R5"/>
<sequence length="192" mass="21618">MRRSLASCQNAVPWFWKPAVRIIGHPLLNDFARRYPDAARSLSDWAGHIRSQPIGNFAELRNAFGSADVVGQCIVFNIRGNRYRLIAQVGFADRVCHVKAILTHAAYDRRKWMKHTAVKDSLGSGWPEIVPRTTMPPITGEADHAFATSVLEYLGDHGATQEGSAHRPLYRLLFDAIYDYEQVHCPLDFLTA</sequence>
<gene>
    <name evidence="1" type="ORF">FIV34_07545</name>
</gene>
<dbReference type="GO" id="GO:0110001">
    <property type="term" value="C:toxin-antitoxin complex"/>
    <property type="evidence" value="ECO:0007669"/>
    <property type="project" value="InterPro"/>
</dbReference>
<name>A0A4Y5Z1R5_9GAMM</name>
<dbReference type="EMBL" id="CP041046">
    <property type="protein sequence ID" value="QDE39064.1"/>
    <property type="molecule type" value="Genomic_DNA"/>
</dbReference>
<keyword evidence="2" id="KW-1185">Reference proteome</keyword>
<reference evidence="1 2" key="1">
    <citation type="submission" date="2019-06" db="EMBL/GenBank/DDBJ databases">
        <title>A complete genome sequence for Luteibacter pinisoli MAH-14.</title>
        <authorList>
            <person name="Baltrus D.A."/>
        </authorList>
    </citation>
    <scope>NUCLEOTIDE SEQUENCE [LARGE SCALE GENOMIC DNA]</scope>
    <source>
        <strain evidence="1 2">MAH-14</strain>
    </source>
</reference>
<accession>A0A4Y5Z1R5</accession>
<dbReference type="KEGG" id="lpy:FIV34_07545"/>
<dbReference type="GO" id="GO:0003723">
    <property type="term" value="F:RNA binding"/>
    <property type="evidence" value="ECO:0007669"/>
    <property type="project" value="InterPro"/>
</dbReference>
<dbReference type="Proteomes" id="UP000316093">
    <property type="component" value="Chromosome"/>
</dbReference>
<proteinExistence type="predicted"/>
<evidence type="ECO:0000313" key="1">
    <source>
        <dbReference type="EMBL" id="QDE39064.1"/>
    </source>
</evidence>
<organism evidence="1 2">
    <name type="scientific">Luteibacter pinisoli</name>
    <dbReference type="NCBI Taxonomy" id="2589080"/>
    <lineage>
        <taxon>Bacteria</taxon>
        <taxon>Pseudomonadati</taxon>
        <taxon>Pseudomonadota</taxon>
        <taxon>Gammaproteobacteria</taxon>
        <taxon>Lysobacterales</taxon>
        <taxon>Rhodanobacteraceae</taxon>
        <taxon>Luteibacter</taxon>
    </lineage>
</organism>
<dbReference type="OrthoDB" id="9799912at2"/>
<dbReference type="GO" id="GO:0004519">
    <property type="term" value="F:endonuclease activity"/>
    <property type="evidence" value="ECO:0007669"/>
    <property type="project" value="InterPro"/>
</dbReference>
<dbReference type="Pfam" id="PF09907">
    <property type="entry name" value="HigB_toxin"/>
    <property type="match status" value="1"/>
</dbReference>
<protein>
    <submittedName>
        <fullName evidence="1">Type II toxin-antitoxin system HigB family toxin</fullName>
    </submittedName>
</protein>